<keyword evidence="1" id="KW-0808">Transferase</keyword>
<keyword evidence="2" id="KW-0012">Acyltransferase</keyword>
<feature type="domain" description="Poly-beta-hydroxybutyrate polymerase N-terminal" evidence="4">
    <location>
        <begin position="120"/>
        <end position="292"/>
    </location>
</feature>
<dbReference type="Gene3D" id="3.40.50.1820">
    <property type="entry name" value="alpha/beta hydrolase"/>
    <property type="match status" value="1"/>
</dbReference>
<feature type="compositionally biased region" description="Low complexity" evidence="3">
    <location>
        <begin position="12"/>
        <end position="26"/>
    </location>
</feature>
<proteinExistence type="predicted"/>
<dbReference type="InterPro" id="IPR022211">
    <property type="entry name" value="PHBC_N"/>
</dbReference>
<dbReference type="GO" id="GO:0016746">
    <property type="term" value="F:acyltransferase activity"/>
    <property type="evidence" value="ECO:0007669"/>
    <property type="project" value="UniProtKB-KW"/>
</dbReference>
<organism evidence="6 7">
    <name type="scientific">Bordetella genomosp. 11</name>
    <dbReference type="NCBI Taxonomy" id="1416808"/>
    <lineage>
        <taxon>Bacteria</taxon>
        <taxon>Pseudomonadati</taxon>
        <taxon>Pseudomonadota</taxon>
        <taxon>Betaproteobacteria</taxon>
        <taxon>Burkholderiales</taxon>
        <taxon>Alcaligenaceae</taxon>
        <taxon>Bordetella</taxon>
    </lineage>
</organism>
<keyword evidence="7" id="KW-1185">Reference proteome</keyword>
<dbReference type="Proteomes" id="UP000215767">
    <property type="component" value="Unassembled WGS sequence"/>
</dbReference>
<feature type="region of interest" description="Disordered" evidence="3">
    <location>
        <begin position="1"/>
        <end position="46"/>
    </location>
</feature>
<protein>
    <recommendedName>
        <fullName evidence="8">Poly-beta-hydroxybutyrate polymerase</fullName>
    </recommendedName>
</protein>
<dbReference type="GO" id="GO:0042619">
    <property type="term" value="P:poly-hydroxybutyrate biosynthetic process"/>
    <property type="evidence" value="ECO:0007669"/>
    <property type="project" value="InterPro"/>
</dbReference>
<evidence type="ECO:0000256" key="1">
    <source>
        <dbReference type="ARBA" id="ARBA00022679"/>
    </source>
</evidence>
<dbReference type="AlphaFoldDB" id="A0A261UIN0"/>
<dbReference type="PANTHER" id="PTHR36837:SF5">
    <property type="entry name" value="POLY-3-HYDROXYBUTYRATE SYNTHASE"/>
    <property type="match status" value="1"/>
</dbReference>
<dbReference type="PANTHER" id="PTHR36837">
    <property type="entry name" value="POLY(3-HYDROXYALKANOATE) POLYMERASE SUBUNIT PHAC"/>
    <property type="match status" value="1"/>
</dbReference>
<dbReference type="SUPFAM" id="SSF53474">
    <property type="entry name" value="alpha/beta-Hydrolases"/>
    <property type="match status" value="1"/>
</dbReference>
<accession>A0A261UIN0</accession>
<evidence type="ECO:0008006" key="8">
    <source>
        <dbReference type="Google" id="ProtNLM"/>
    </source>
</evidence>
<evidence type="ECO:0000256" key="3">
    <source>
        <dbReference type="SAM" id="MobiDB-lite"/>
    </source>
</evidence>
<evidence type="ECO:0000313" key="6">
    <source>
        <dbReference type="EMBL" id="OZI60723.1"/>
    </source>
</evidence>
<dbReference type="Pfam" id="PF07167">
    <property type="entry name" value="PhaC_N"/>
    <property type="match status" value="1"/>
</dbReference>
<sequence length="612" mass="68573">MSKELSPMNETGIAGATAAAPLAPSRRPGRKAPALPAADASVHCPEPPAEPAWRGLDRLSHAAVARTVGGVSPLGIYLDWMDWAMHLAISPGKQLSLWQAACQSPAEAARQFEHYHRRPDPRFRHEDWNTWPYAQWRSAFQRVESSWDAATHGVSGAAPHHQKVMNFIGRQLLDTMSPSNFWFANPEVLEAMSQTQGMSLLHGARRFWTDACDLLSGCAPGTSASNREVYRVGKEIAATPGAVIFRNEMFELIRYAPRTADTWREPVVIVPSWLLKYYILDLSPHNSLIRYLVDHGHTVYAVSWKNPKEEARDWGMDEYIHDGLLTALRQSSQDSGGRRVHGVGYCLGGTLLAIGAAALAREHERRPLLRSITLLAAQTDFEEPGELGLFISPSGVACLDALMWQQGYLDGKQLAGVFQLLNSRDLIWSKLVRDYLLGHQLQITDMMTWNADITRLPYRMHTETLHHLYLNNDLAAGRLCVRGQPVALADIRVPMLAVATERDHISPWESVYKLHLLNHRDLTFILCSGGHNVGIVSEPDRPHRYFRWSVRREGARYLPPEEWTSQAELVEGSWWPHWEAWLARHSGARGPAPAYPPDTVLGDAPGEYVLGH</sequence>
<evidence type="ECO:0000256" key="2">
    <source>
        <dbReference type="ARBA" id="ARBA00023315"/>
    </source>
</evidence>
<evidence type="ECO:0000313" key="7">
    <source>
        <dbReference type="Proteomes" id="UP000215767"/>
    </source>
</evidence>
<evidence type="ECO:0000259" key="4">
    <source>
        <dbReference type="Pfam" id="PF07167"/>
    </source>
</evidence>
<dbReference type="InterPro" id="IPR029058">
    <property type="entry name" value="AB_hydrolase_fold"/>
</dbReference>
<name>A0A261UIN0_9BORD</name>
<dbReference type="EMBL" id="NEVS01000004">
    <property type="protein sequence ID" value="OZI60723.1"/>
    <property type="molecule type" value="Genomic_DNA"/>
</dbReference>
<reference evidence="7" key="1">
    <citation type="submission" date="2017-05" db="EMBL/GenBank/DDBJ databases">
        <title>Complete and WGS of Bordetella genogroups.</title>
        <authorList>
            <person name="Spilker T."/>
            <person name="Lipuma J."/>
        </authorList>
    </citation>
    <scope>NUCLEOTIDE SEQUENCE [LARGE SCALE GENOMIC DNA]</scope>
    <source>
        <strain evidence="7">AU8856</strain>
    </source>
</reference>
<dbReference type="InterPro" id="IPR010941">
    <property type="entry name" value="PhaC_N"/>
</dbReference>
<feature type="domain" description="Poly-beta-hydroxybutyrate polymerase N-terminal" evidence="5">
    <location>
        <begin position="54"/>
        <end position="93"/>
    </location>
</feature>
<comment type="caution">
    <text evidence="6">The sequence shown here is derived from an EMBL/GenBank/DDBJ whole genome shotgun (WGS) entry which is preliminary data.</text>
</comment>
<dbReference type="InterPro" id="IPR051321">
    <property type="entry name" value="PHA/PHB_synthase"/>
</dbReference>
<dbReference type="Pfam" id="PF12551">
    <property type="entry name" value="PHBC_N"/>
    <property type="match status" value="1"/>
</dbReference>
<evidence type="ECO:0000259" key="5">
    <source>
        <dbReference type="Pfam" id="PF12551"/>
    </source>
</evidence>
<dbReference type="RefSeq" id="WP_254926137.1">
    <property type="nucleotide sequence ID" value="NZ_NEVS01000004.1"/>
</dbReference>
<gene>
    <name evidence="6" type="ORF">CAL28_15155</name>
</gene>